<proteinExistence type="inferred from homology"/>
<dbReference type="GO" id="GO:0008299">
    <property type="term" value="P:isoprenoid biosynthetic process"/>
    <property type="evidence" value="ECO:0007669"/>
    <property type="project" value="UniProtKB-KW"/>
</dbReference>
<dbReference type="GO" id="GO:0035251">
    <property type="term" value="F:UDP-glucosyltransferase activity"/>
    <property type="evidence" value="ECO:0007669"/>
    <property type="project" value="TreeGrafter"/>
</dbReference>
<keyword evidence="5" id="KW-0328">Glycosyltransferase</keyword>
<keyword evidence="8" id="KW-1185">Reference proteome</keyword>
<reference evidence="7" key="1">
    <citation type="journal article" date="2016" name="Nat. Genet.">
        <title>A high-quality carrot genome assembly provides new insights into carotenoid accumulation and asterid genome evolution.</title>
        <authorList>
            <person name="Iorizzo M."/>
            <person name="Ellison S."/>
            <person name="Senalik D."/>
            <person name="Zeng P."/>
            <person name="Satapoomin P."/>
            <person name="Huang J."/>
            <person name="Bowman M."/>
            <person name="Iovene M."/>
            <person name="Sanseverino W."/>
            <person name="Cavagnaro P."/>
            <person name="Yildiz M."/>
            <person name="Macko-Podgorni A."/>
            <person name="Moranska E."/>
            <person name="Grzebelus E."/>
            <person name="Grzebelus D."/>
            <person name="Ashrafi H."/>
            <person name="Zheng Z."/>
            <person name="Cheng S."/>
            <person name="Spooner D."/>
            <person name="Van Deynze A."/>
            <person name="Simon P."/>
        </authorList>
    </citation>
    <scope>NUCLEOTIDE SEQUENCE</scope>
    <source>
        <tissue evidence="7">Leaf</tissue>
    </source>
</reference>
<dbReference type="PANTHER" id="PTHR48047">
    <property type="entry name" value="GLYCOSYLTRANSFERASE"/>
    <property type="match status" value="1"/>
</dbReference>
<sequence>MDSQLQQLHFVMVPFLGPGHIIPMIDMAILLAQRNVIVTIRAIESGQQINLLQVQFPSLQVGLPKGLESIDELLSHKDFVAKFFSGIQMLQEPVEKVLAEARPRPSCILSDKHVFWTAKTAEKFGIPWIIFDGMSCFTQVCTELLLASKVHESVCGSESFVVPGLPDPIEFTRAQLPRFVDAGSESPSVVGLLKKIREIEIGAYGIVINSFEELEKDYVKEFKKMKNDRVWCVGPLSSRNRDRLDMAQRGNNASIVQSRCLEWLDIQEPGSVIYACLGSLSSLAREQLIELALGLEASGHPFVWVVRAGSKQEEIEKWIVEDGLEERVQGRGLLVRGWAPQVLILSHSAIGGFLTHCGWNSTIEGICAGVPLITWPLFSEQFFNEKLVVQIVGTGVSVGSKTVVQLGEEEKAGVNVKREDVERAIKCIMCQGEEGETRRRKAKEFGEKATKAVEEGGSSYFNVTLLIEDIMKQANYQMF</sequence>
<evidence type="ECO:0000256" key="6">
    <source>
        <dbReference type="RuleBase" id="RU362057"/>
    </source>
</evidence>
<evidence type="ECO:0000256" key="4">
    <source>
        <dbReference type="ARBA" id="ARBA00023229"/>
    </source>
</evidence>
<dbReference type="InterPro" id="IPR002213">
    <property type="entry name" value="UDP_glucos_trans"/>
</dbReference>
<name>A0AAF1AVN7_DAUCS</name>
<dbReference type="PANTHER" id="PTHR48047:SF127">
    <property type="entry name" value="GLYCOSYLTRANSFERASE"/>
    <property type="match status" value="1"/>
</dbReference>
<dbReference type="SUPFAM" id="SSF53756">
    <property type="entry name" value="UDP-Glycosyltransferase/glycogen phosphorylase"/>
    <property type="match status" value="1"/>
</dbReference>
<organism evidence="7 8">
    <name type="scientific">Daucus carota subsp. sativus</name>
    <name type="common">Carrot</name>
    <dbReference type="NCBI Taxonomy" id="79200"/>
    <lineage>
        <taxon>Eukaryota</taxon>
        <taxon>Viridiplantae</taxon>
        <taxon>Streptophyta</taxon>
        <taxon>Embryophyta</taxon>
        <taxon>Tracheophyta</taxon>
        <taxon>Spermatophyta</taxon>
        <taxon>Magnoliopsida</taxon>
        <taxon>eudicotyledons</taxon>
        <taxon>Gunneridae</taxon>
        <taxon>Pentapetalae</taxon>
        <taxon>asterids</taxon>
        <taxon>campanulids</taxon>
        <taxon>Apiales</taxon>
        <taxon>Apiaceae</taxon>
        <taxon>Apioideae</taxon>
        <taxon>Scandiceae</taxon>
        <taxon>Daucinae</taxon>
        <taxon>Daucus</taxon>
        <taxon>Daucus sect. Daucus</taxon>
    </lineage>
</organism>
<evidence type="ECO:0000256" key="1">
    <source>
        <dbReference type="ARBA" id="ARBA00004721"/>
    </source>
</evidence>
<reference evidence="7" key="2">
    <citation type="submission" date="2022-03" db="EMBL/GenBank/DDBJ databases">
        <title>Draft title - Genomic analysis of global carrot germplasm unveils the trajectory of domestication and the origin of high carotenoid orange carrot.</title>
        <authorList>
            <person name="Iorizzo M."/>
            <person name="Ellison S."/>
            <person name="Senalik D."/>
            <person name="Macko-Podgorni A."/>
            <person name="Grzebelus D."/>
            <person name="Bostan H."/>
            <person name="Rolling W."/>
            <person name="Curaba J."/>
            <person name="Simon P."/>
        </authorList>
    </citation>
    <scope>NUCLEOTIDE SEQUENCE</scope>
    <source>
        <tissue evidence="7">Leaf</tissue>
    </source>
</reference>
<dbReference type="FunFam" id="3.40.50.2000:FF:000047">
    <property type="entry name" value="Glycosyltransferase"/>
    <property type="match status" value="1"/>
</dbReference>
<dbReference type="Gene3D" id="3.40.50.2000">
    <property type="entry name" value="Glycogen Phosphorylase B"/>
    <property type="match status" value="2"/>
</dbReference>
<keyword evidence="4" id="KW-0414">Isoprene biosynthesis</keyword>
<dbReference type="EC" id="2.4.1.-" evidence="6"/>
<dbReference type="Proteomes" id="UP000077755">
    <property type="component" value="Chromosome 3"/>
</dbReference>
<dbReference type="CDD" id="cd03784">
    <property type="entry name" value="GT1_Gtf-like"/>
    <property type="match status" value="1"/>
</dbReference>
<accession>A0AAF1AVN7</accession>
<comment type="similarity">
    <text evidence="2 5">Belongs to the UDP-glycosyltransferase family.</text>
</comment>
<keyword evidence="3 5" id="KW-0808">Transferase</keyword>
<evidence type="ECO:0000313" key="7">
    <source>
        <dbReference type="EMBL" id="WOG94231.1"/>
    </source>
</evidence>
<gene>
    <name evidence="7" type="ORF">DCAR_0313524</name>
</gene>
<dbReference type="Pfam" id="PF00201">
    <property type="entry name" value="UDPGT"/>
    <property type="match status" value="1"/>
</dbReference>
<dbReference type="AlphaFoldDB" id="A0AAF1AVN7"/>
<evidence type="ECO:0000256" key="5">
    <source>
        <dbReference type="RuleBase" id="RU003718"/>
    </source>
</evidence>
<evidence type="ECO:0000256" key="2">
    <source>
        <dbReference type="ARBA" id="ARBA00009995"/>
    </source>
</evidence>
<comment type="pathway">
    <text evidence="1">Secondary metabolite biosynthesis; terpenoid biosynthesis.</text>
</comment>
<dbReference type="PROSITE" id="PS00375">
    <property type="entry name" value="UDPGT"/>
    <property type="match status" value="1"/>
</dbReference>
<evidence type="ECO:0000256" key="3">
    <source>
        <dbReference type="ARBA" id="ARBA00022679"/>
    </source>
</evidence>
<protein>
    <recommendedName>
        <fullName evidence="6">Glycosyltransferase</fullName>
        <ecNumber evidence="6">2.4.1.-</ecNumber>
    </recommendedName>
</protein>
<evidence type="ECO:0000313" key="8">
    <source>
        <dbReference type="Proteomes" id="UP000077755"/>
    </source>
</evidence>
<dbReference type="EMBL" id="CP093345">
    <property type="protein sequence ID" value="WOG94231.1"/>
    <property type="molecule type" value="Genomic_DNA"/>
</dbReference>
<dbReference type="InterPro" id="IPR035595">
    <property type="entry name" value="UDP_glycos_trans_CS"/>
</dbReference>